<sequence>MSKFKAQGFRNTFKNARKGMRLAVRSERNIRVHLICAIFVLLLGMLLELSVTKFCILLLTIAMVVSMEMINSAIEFSLDAVFHNRYSKLVGMAKDISAGAVMFVTIVAIVIGCLIFVPVVIDLLI</sequence>
<keyword evidence="10 19" id="KW-1133">Transmembrane helix</keyword>
<keyword evidence="11" id="KW-0443">Lipid metabolism</keyword>
<feature type="binding site" evidence="16">
    <location>
        <position position="68"/>
    </location>
    <ligand>
        <name>substrate</name>
    </ligand>
</feature>
<feature type="binding site" evidence="17">
    <location>
        <position position="75"/>
    </location>
    <ligand>
        <name>ATP</name>
        <dbReference type="ChEBI" id="CHEBI:30616"/>
    </ligand>
</feature>
<evidence type="ECO:0000256" key="10">
    <source>
        <dbReference type="ARBA" id="ARBA00022989"/>
    </source>
</evidence>
<keyword evidence="5" id="KW-0808">Transferase</keyword>
<feature type="transmembrane region" description="Helical" evidence="19">
    <location>
        <begin position="56"/>
        <end position="78"/>
    </location>
</feature>
<keyword evidence="12 19" id="KW-0472">Membrane</keyword>
<evidence type="ECO:0000256" key="9">
    <source>
        <dbReference type="ARBA" id="ARBA00022840"/>
    </source>
</evidence>
<proteinExistence type="inferred from homology"/>
<keyword evidence="18" id="KW-0479">Metal-binding</keyword>
<dbReference type="InterPro" id="IPR000829">
    <property type="entry name" value="DAGK"/>
</dbReference>
<keyword evidence="3" id="KW-1003">Cell membrane</keyword>
<evidence type="ECO:0000256" key="5">
    <source>
        <dbReference type="ARBA" id="ARBA00022679"/>
    </source>
</evidence>
<evidence type="ECO:0000256" key="11">
    <source>
        <dbReference type="ARBA" id="ARBA00023098"/>
    </source>
</evidence>
<comment type="subcellular location">
    <subcellularLocation>
        <location evidence="1">Cell membrane</location>
        <topology evidence="1">Multi-pass membrane protein</topology>
    </subcellularLocation>
</comment>
<dbReference type="Gene3D" id="1.10.287.3610">
    <property type="match status" value="1"/>
</dbReference>
<name>A0A9D9DPG5_9BACT</name>
<gene>
    <name evidence="20" type="ORF">IAC76_07105</name>
</gene>
<protein>
    <submittedName>
        <fullName evidence="20">Diacylglycerol kinase family protein</fullName>
    </submittedName>
</protein>
<comment type="caution">
    <text evidence="20">The sequence shown here is derived from an EMBL/GenBank/DDBJ whole genome shotgun (WGS) entry which is preliminary data.</text>
</comment>
<feature type="binding site" evidence="17">
    <location>
        <begin position="94"/>
        <end position="95"/>
    </location>
    <ligand>
        <name>ATP</name>
        <dbReference type="ChEBI" id="CHEBI:30616"/>
    </ligand>
</feature>
<dbReference type="GO" id="GO:0005886">
    <property type="term" value="C:plasma membrane"/>
    <property type="evidence" value="ECO:0007669"/>
    <property type="project" value="UniProtKB-SubCell"/>
</dbReference>
<evidence type="ECO:0000256" key="19">
    <source>
        <dbReference type="SAM" id="Phobius"/>
    </source>
</evidence>
<keyword evidence="9 17" id="KW-0067">ATP-binding</keyword>
<evidence type="ECO:0000256" key="2">
    <source>
        <dbReference type="ARBA" id="ARBA00005967"/>
    </source>
</evidence>
<feature type="binding site" evidence="18">
    <location>
        <position position="75"/>
    </location>
    <ligand>
        <name>a divalent metal cation</name>
        <dbReference type="ChEBI" id="CHEBI:60240"/>
    </ligand>
</feature>
<keyword evidence="8 20" id="KW-0418">Kinase</keyword>
<dbReference type="Proteomes" id="UP000823632">
    <property type="component" value="Unassembled WGS sequence"/>
</dbReference>
<evidence type="ECO:0000256" key="12">
    <source>
        <dbReference type="ARBA" id="ARBA00023136"/>
    </source>
</evidence>
<evidence type="ECO:0000256" key="8">
    <source>
        <dbReference type="ARBA" id="ARBA00022777"/>
    </source>
</evidence>
<dbReference type="PANTHER" id="PTHR34299:SF1">
    <property type="entry name" value="DIACYLGLYCEROL KINASE"/>
    <property type="match status" value="1"/>
</dbReference>
<keyword evidence="4" id="KW-0444">Lipid biosynthesis</keyword>
<evidence type="ECO:0000256" key="17">
    <source>
        <dbReference type="PIRSR" id="PIRSR600829-3"/>
    </source>
</evidence>
<evidence type="ECO:0000256" key="7">
    <source>
        <dbReference type="ARBA" id="ARBA00022741"/>
    </source>
</evidence>
<feature type="binding site" evidence="18">
    <location>
        <position position="27"/>
    </location>
    <ligand>
        <name>a divalent metal cation</name>
        <dbReference type="ChEBI" id="CHEBI:60240"/>
    </ligand>
</feature>
<dbReference type="InterPro" id="IPR036945">
    <property type="entry name" value="DAGK_sf"/>
</dbReference>
<evidence type="ECO:0000256" key="15">
    <source>
        <dbReference type="PIRSR" id="PIRSR600829-1"/>
    </source>
</evidence>
<feature type="active site" description="Proton acceptor" evidence="15">
    <location>
        <position position="68"/>
    </location>
</feature>
<dbReference type="CDD" id="cd14265">
    <property type="entry name" value="UDPK_IM_like"/>
    <property type="match status" value="1"/>
</dbReference>
<evidence type="ECO:0000256" key="6">
    <source>
        <dbReference type="ARBA" id="ARBA00022692"/>
    </source>
</evidence>
<evidence type="ECO:0000313" key="20">
    <source>
        <dbReference type="EMBL" id="MBO8431141.1"/>
    </source>
</evidence>
<evidence type="ECO:0000256" key="14">
    <source>
        <dbReference type="ARBA" id="ARBA00023264"/>
    </source>
</evidence>
<keyword evidence="7 17" id="KW-0547">Nucleotide-binding</keyword>
<dbReference type="GO" id="GO:0008654">
    <property type="term" value="P:phospholipid biosynthetic process"/>
    <property type="evidence" value="ECO:0007669"/>
    <property type="project" value="UniProtKB-KW"/>
</dbReference>
<dbReference type="GO" id="GO:0005524">
    <property type="term" value="F:ATP binding"/>
    <property type="evidence" value="ECO:0007669"/>
    <property type="project" value="UniProtKB-KW"/>
</dbReference>
<keyword evidence="18" id="KW-0460">Magnesium</keyword>
<evidence type="ECO:0000256" key="3">
    <source>
        <dbReference type="ARBA" id="ARBA00022475"/>
    </source>
</evidence>
<evidence type="ECO:0000256" key="16">
    <source>
        <dbReference type="PIRSR" id="PIRSR600829-2"/>
    </source>
</evidence>
<feature type="transmembrane region" description="Helical" evidence="19">
    <location>
        <begin position="30"/>
        <end position="50"/>
    </location>
</feature>
<reference evidence="20" key="1">
    <citation type="submission" date="2020-10" db="EMBL/GenBank/DDBJ databases">
        <authorList>
            <person name="Gilroy R."/>
        </authorList>
    </citation>
    <scope>NUCLEOTIDE SEQUENCE</scope>
    <source>
        <strain evidence="20">10192</strain>
    </source>
</reference>
<evidence type="ECO:0000313" key="21">
    <source>
        <dbReference type="Proteomes" id="UP000823632"/>
    </source>
</evidence>
<dbReference type="PANTHER" id="PTHR34299">
    <property type="entry name" value="DIACYLGLYCEROL KINASE"/>
    <property type="match status" value="1"/>
</dbReference>
<dbReference type="GO" id="GO:0016301">
    <property type="term" value="F:kinase activity"/>
    <property type="evidence" value="ECO:0007669"/>
    <property type="project" value="UniProtKB-KW"/>
</dbReference>
<comment type="cofactor">
    <cofactor evidence="18">
        <name>Mg(2+)</name>
        <dbReference type="ChEBI" id="CHEBI:18420"/>
    </cofactor>
    <text evidence="18">Mn(2+), Zn(2+), Cd(2+) and Co(2+) support activity to lesser extents.</text>
</comment>
<comment type="similarity">
    <text evidence="2">Belongs to the bacterial diacylglycerol kinase family.</text>
</comment>
<dbReference type="InterPro" id="IPR033717">
    <property type="entry name" value="UDPK"/>
</dbReference>
<keyword evidence="6 19" id="KW-0812">Transmembrane</keyword>
<dbReference type="EMBL" id="JADIND010000156">
    <property type="protein sequence ID" value="MBO8431141.1"/>
    <property type="molecule type" value="Genomic_DNA"/>
</dbReference>
<organism evidence="20 21">
    <name type="scientific">Candidatus Scatousia excrementipullorum</name>
    <dbReference type="NCBI Taxonomy" id="2840936"/>
    <lineage>
        <taxon>Bacteria</taxon>
        <taxon>Candidatus Scatousia</taxon>
    </lineage>
</organism>
<keyword evidence="13" id="KW-0594">Phospholipid biosynthesis</keyword>
<keyword evidence="14" id="KW-1208">Phospholipid metabolism</keyword>
<dbReference type="GO" id="GO:0046872">
    <property type="term" value="F:metal ion binding"/>
    <property type="evidence" value="ECO:0007669"/>
    <property type="project" value="UniProtKB-KW"/>
</dbReference>
<evidence type="ECO:0000256" key="13">
    <source>
        <dbReference type="ARBA" id="ARBA00023209"/>
    </source>
</evidence>
<feature type="transmembrane region" description="Helical" evidence="19">
    <location>
        <begin position="99"/>
        <end position="121"/>
    </location>
</feature>
<evidence type="ECO:0000256" key="18">
    <source>
        <dbReference type="PIRSR" id="PIRSR600829-4"/>
    </source>
</evidence>
<dbReference type="AlphaFoldDB" id="A0A9D9DPG5"/>
<evidence type="ECO:0000256" key="1">
    <source>
        <dbReference type="ARBA" id="ARBA00004651"/>
    </source>
</evidence>
<accession>A0A9D9DPG5</accession>
<dbReference type="Pfam" id="PF01219">
    <property type="entry name" value="DAGK_prokar"/>
    <property type="match status" value="1"/>
</dbReference>
<evidence type="ECO:0000256" key="4">
    <source>
        <dbReference type="ARBA" id="ARBA00022516"/>
    </source>
</evidence>
<reference evidence="20" key="2">
    <citation type="journal article" date="2021" name="PeerJ">
        <title>Extensive microbial diversity within the chicken gut microbiome revealed by metagenomics and culture.</title>
        <authorList>
            <person name="Gilroy R."/>
            <person name="Ravi A."/>
            <person name="Getino M."/>
            <person name="Pursley I."/>
            <person name="Horton D.L."/>
            <person name="Alikhan N.F."/>
            <person name="Baker D."/>
            <person name="Gharbi K."/>
            <person name="Hall N."/>
            <person name="Watson M."/>
            <person name="Adriaenssens E.M."/>
            <person name="Foster-Nyarko E."/>
            <person name="Jarju S."/>
            <person name="Secka A."/>
            <person name="Antonio M."/>
            <person name="Oren A."/>
            <person name="Chaudhuri R.R."/>
            <person name="La Ragione R."/>
            <person name="Hildebrand F."/>
            <person name="Pallen M.J."/>
        </authorList>
    </citation>
    <scope>NUCLEOTIDE SEQUENCE</scope>
    <source>
        <strain evidence="20">10192</strain>
    </source>
</reference>
<feature type="binding site" evidence="17">
    <location>
        <position position="27"/>
    </location>
    <ligand>
        <name>ATP</name>
        <dbReference type="ChEBI" id="CHEBI:30616"/>
    </ligand>
</feature>